<reference evidence="6" key="1">
    <citation type="submission" date="2022-07" db="EMBL/GenBank/DDBJ databases">
        <title>Chromosome-level genome of Muraenolepis orangiensis.</title>
        <authorList>
            <person name="Kim J."/>
        </authorList>
    </citation>
    <scope>NUCLEOTIDE SEQUENCE</scope>
    <source>
        <strain evidence="6">KU_S4_2022</strain>
        <tissue evidence="6">Muscle</tissue>
    </source>
</reference>
<dbReference type="SUPFAM" id="SSF56112">
    <property type="entry name" value="Protein kinase-like (PK-like)"/>
    <property type="match status" value="1"/>
</dbReference>
<dbReference type="AlphaFoldDB" id="A0A9Q0E1D7"/>
<keyword evidence="1" id="KW-0444">Lipid biosynthesis</keyword>
<dbReference type="InterPro" id="IPR011009">
    <property type="entry name" value="Kinase-like_dom_sf"/>
</dbReference>
<evidence type="ECO:0000256" key="4">
    <source>
        <dbReference type="ARBA" id="ARBA00038211"/>
    </source>
</evidence>
<dbReference type="EMBL" id="JANIIK010000110">
    <property type="protein sequence ID" value="KAJ3597035.1"/>
    <property type="molecule type" value="Genomic_DNA"/>
</dbReference>
<accession>A0A9Q0E1D7</accession>
<keyword evidence="7" id="KW-1185">Reference proteome</keyword>
<keyword evidence="2" id="KW-1208">Phospholipid metabolism</keyword>
<evidence type="ECO:0000313" key="6">
    <source>
        <dbReference type="EMBL" id="KAJ3597035.1"/>
    </source>
</evidence>
<dbReference type="GO" id="GO:0006646">
    <property type="term" value="P:phosphatidylethanolamine biosynthetic process"/>
    <property type="evidence" value="ECO:0007669"/>
    <property type="project" value="TreeGrafter"/>
</dbReference>
<dbReference type="GO" id="GO:0004305">
    <property type="term" value="F:ethanolamine kinase activity"/>
    <property type="evidence" value="ECO:0007669"/>
    <property type="project" value="UniProtKB-EC"/>
</dbReference>
<comment type="caution">
    <text evidence="6">The sequence shown here is derived from an EMBL/GenBank/DDBJ whole genome shotgun (WGS) entry which is preliminary data.</text>
</comment>
<dbReference type="GO" id="GO:0005737">
    <property type="term" value="C:cytoplasm"/>
    <property type="evidence" value="ECO:0007669"/>
    <property type="project" value="TreeGrafter"/>
</dbReference>
<evidence type="ECO:0000256" key="3">
    <source>
        <dbReference type="ARBA" id="ARBA00037883"/>
    </source>
</evidence>
<dbReference type="Gene3D" id="3.90.1200.10">
    <property type="match status" value="1"/>
</dbReference>
<dbReference type="PANTHER" id="PTHR22603:SF68">
    <property type="entry name" value="ETHANOLAMINE KINASE 1"/>
    <property type="match status" value="1"/>
</dbReference>
<dbReference type="Proteomes" id="UP001148018">
    <property type="component" value="Unassembled WGS sequence"/>
</dbReference>
<dbReference type="PANTHER" id="PTHR22603">
    <property type="entry name" value="CHOLINE/ETHANOALAMINE KINASE"/>
    <property type="match status" value="1"/>
</dbReference>
<keyword evidence="1" id="KW-0443">Lipid metabolism</keyword>
<evidence type="ECO:0000256" key="1">
    <source>
        <dbReference type="ARBA" id="ARBA00023209"/>
    </source>
</evidence>
<name>A0A9Q0E1D7_9TELE</name>
<evidence type="ECO:0000256" key="2">
    <source>
        <dbReference type="ARBA" id="ARBA00023264"/>
    </source>
</evidence>
<gene>
    <name evidence="6" type="ORF">NHX12_003435</name>
</gene>
<sequence>MDVADTGIPTVFTKEFTEGITNRLTGCYVGSLQEPGGCVLVRVYGRNTELYVDRRREVEMFQVLHAHSCGPRIFCSFHNGICYEFVSGQVLDHQLLRQPSIYRLIAAEMGRIHSIKPANGQQAEPLLWTKMADLLTLVKKNMGEGTDPR</sequence>
<dbReference type="EC" id="2.7.1.82" evidence="5"/>
<evidence type="ECO:0000313" key="7">
    <source>
        <dbReference type="Proteomes" id="UP001148018"/>
    </source>
</evidence>
<organism evidence="6 7">
    <name type="scientific">Muraenolepis orangiensis</name>
    <name type="common">Patagonian moray cod</name>
    <dbReference type="NCBI Taxonomy" id="630683"/>
    <lineage>
        <taxon>Eukaryota</taxon>
        <taxon>Metazoa</taxon>
        <taxon>Chordata</taxon>
        <taxon>Craniata</taxon>
        <taxon>Vertebrata</taxon>
        <taxon>Euteleostomi</taxon>
        <taxon>Actinopterygii</taxon>
        <taxon>Neopterygii</taxon>
        <taxon>Teleostei</taxon>
        <taxon>Neoteleostei</taxon>
        <taxon>Acanthomorphata</taxon>
        <taxon>Zeiogadaria</taxon>
        <taxon>Gadariae</taxon>
        <taxon>Gadiformes</taxon>
        <taxon>Muraenolepidoidei</taxon>
        <taxon>Muraenolepididae</taxon>
        <taxon>Muraenolepis</taxon>
    </lineage>
</organism>
<comment type="similarity">
    <text evidence="4">Belongs to the choline/ethanolamine kinase family.</text>
</comment>
<dbReference type="Pfam" id="PF01633">
    <property type="entry name" value="Choline_kinase"/>
    <property type="match status" value="1"/>
</dbReference>
<comment type="pathway">
    <text evidence="3">Phospholipid metabolism; phosphatidylethanolamine biosynthesis; phosphatidylethanolamine from ethanolamine: step 1/3.</text>
</comment>
<protein>
    <recommendedName>
        <fullName evidence="5">ethanolamine kinase</fullName>
        <ecNumber evidence="5">2.7.1.82</ecNumber>
    </recommendedName>
</protein>
<keyword evidence="1" id="KW-0594">Phospholipid biosynthesis</keyword>
<evidence type="ECO:0000256" key="5">
    <source>
        <dbReference type="ARBA" id="ARBA00038874"/>
    </source>
</evidence>
<proteinExistence type="inferred from homology"/>
<dbReference type="OrthoDB" id="10267235at2759"/>